<accession>K8EI83</accession>
<evidence type="ECO:0000313" key="1">
    <source>
        <dbReference type="EMBL" id="CCO08326.1"/>
    </source>
</evidence>
<proteinExistence type="predicted"/>
<dbReference type="AlphaFoldDB" id="K8EI83"/>
<comment type="caution">
    <text evidence="1">The sequence shown here is derived from an EMBL/GenBank/DDBJ whole genome shotgun (WGS) entry which is preliminary data.</text>
</comment>
<dbReference type="Proteomes" id="UP000009315">
    <property type="component" value="Unassembled WGS sequence"/>
</dbReference>
<dbReference type="EMBL" id="CAOS01000010">
    <property type="protein sequence ID" value="CCO08326.1"/>
    <property type="molecule type" value="Genomic_DNA"/>
</dbReference>
<organism evidence="1 2">
    <name type="scientific">Desulforamulus hydrothermalis Lam5 = DSM 18033</name>
    <dbReference type="NCBI Taxonomy" id="1121428"/>
    <lineage>
        <taxon>Bacteria</taxon>
        <taxon>Bacillati</taxon>
        <taxon>Bacillota</taxon>
        <taxon>Clostridia</taxon>
        <taxon>Eubacteriales</taxon>
        <taxon>Peptococcaceae</taxon>
        <taxon>Desulforamulus</taxon>
    </lineage>
</organism>
<sequence length="39" mass="4694">MVRLTERLKSCLGYMEDLSRTTYTVAWDYTRCDLMVQMN</sequence>
<dbReference type="STRING" id="1121428.DESHY_30016"/>
<name>K8EI83_9FIRM</name>
<keyword evidence="2" id="KW-1185">Reference proteome</keyword>
<reference evidence="1 2" key="1">
    <citation type="journal article" date="2013" name="Genome Announc.">
        <title>Genome Sequence of the Sulfate-Reducing Bacterium Desulfotomaculum hydrothermale Lam5(T).</title>
        <authorList>
            <person name="Amin O."/>
            <person name="Fardeau M.L."/>
            <person name="Valette O."/>
            <person name="Hirschler-Rea A."/>
            <person name="Barbe V."/>
            <person name="Medigue C."/>
            <person name="Vacherie B."/>
            <person name="Ollivier B."/>
            <person name="Bertin P.N."/>
            <person name="Dolla A."/>
        </authorList>
    </citation>
    <scope>NUCLEOTIDE SEQUENCE [LARGE SCALE GENOMIC DNA]</scope>
    <source>
        <strain evidence="2">Lam5 / DSM 18033</strain>
    </source>
</reference>
<protein>
    <submittedName>
        <fullName evidence="1">Uncharacterized protein</fullName>
    </submittedName>
</protein>
<evidence type="ECO:0000313" key="2">
    <source>
        <dbReference type="Proteomes" id="UP000009315"/>
    </source>
</evidence>
<gene>
    <name evidence="1" type="ORF">DESHY_30016</name>
</gene>